<dbReference type="EMBL" id="JAGYWB010000006">
    <property type="protein sequence ID" value="KAI0520323.1"/>
    <property type="molecule type" value="Genomic_DNA"/>
</dbReference>
<dbReference type="InterPro" id="IPR052495">
    <property type="entry name" value="Alpha-glucan_binding_chloro"/>
</dbReference>
<dbReference type="GO" id="GO:0043036">
    <property type="term" value="C:starch grain"/>
    <property type="evidence" value="ECO:0007669"/>
    <property type="project" value="TreeGrafter"/>
</dbReference>
<dbReference type="GO" id="GO:0009570">
    <property type="term" value="C:chloroplast stroma"/>
    <property type="evidence" value="ECO:0007669"/>
    <property type="project" value="UniProtKB-SubCell"/>
</dbReference>
<dbReference type="OrthoDB" id="780929at2759"/>
<comment type="subcellular location">
    <subcellularLocation>
        <location evidence="1">Plastid</location>
        <location evidence="1">Chloroplast stroma</location>
    </subcellularLocation>
</comment>
<feature type="region of interest" description="Disordered" evidence="6">
    <location>
        <begin position="249"/>
        <end position="275"/>
    </location>
</feature>
<dbReference type="GO" id="GO:2000904">
    <property type="term" value="P:regulation of starch metabolic process"/>
    <property type="evidence" value="ECO:0007669"/>
    <property type="project" value="TreeGrafter"/>
</dbReference>
<accession>A0A8T3BXU8</accession>
<evidence type="ECO:0000256" key="4">
    <source>
        <dbReference type="ARBA" id="ARBA00022946"/>
    </source>
</evidence>
<comment type="caution">
    <text evidence="7">The sequence shown here is derived from an EMBL/GenBank/DDBJ whole genome shotgun (WGS) entry which is preliminary data.</text>
</comment>
<name>A0A8T3BXU8_DENNO</name>
<dbReference type="AlphaFoldDB" id="A0A8T3BXU8"/>
<dbReference type="GO" id="GO:0005982">
    <property type="term" value="P:starch metabolic process"/>
    <property type="evidence" value="ECO:0007669"/>
    <property type="project" value="TreeGrafter"/>
</dbReference>
<organism evidence="7 8">
    <name type="scientific">Dendrobium nobile</name>
    <name type="common">Orchid</name>
    <dbReference type="NCBI Taxonomy" id="94219"/>
    <lineage>
        <taxon>Eukaryota</taxon>
        <taxon>Viridiplantae</taxon>
        <taxon>Streptophyta</taxon>
        <taxon>Embryophyta</taxon>
        <taxon>Tracheophyta</taxon>
        <taxon>Spermatophyta</taxon>
        <taxon>Magnoliopsida</taxon>
        <taxon>Liliopsida</taxon>
        <taxon>Asparagales</taxon>
        <taxon>Orchidaceae</taxon>
        <taxon>Epidendroideae</taxon>
        <taxon>Malaxideae</taxon>
        <taxon>Dendrobiinae</taxon>
        <taxon>Dendrobium</taxon>
    </lineage>
</organism>
<evidence type="ECO:0000256" key="1">
    <source>
        <dbReference type="ARBA" id="ARBA00004470"/>
    </source>
</evidence>
<feature type="compositionally biased region" description="Basic and acidic residues" evidence="6">
    <location>
        <begin position="266"/>
        <end position="275"/>
    </location>
</feature>
<keyword evidence="8" id="KW-1185">Reference proteome</keyword>
<evidence type="ECO:0000256" key="3">
    <source>
        <dbReference type="ARBA" id="ARBA00022640"/>
    </source>
</evidence>
<dbReference type="GO" id="GO:2001070">
    <property type="term" value="F:starch binding"/>
    <property type="evidence" value="ECO:0007669"/>
    <property type="project" value="TreeGrafter"/>
</dbReference>
<dbReference type="PANTHER" id="PTHR34113:SF3">
    <property type="entry name" value="PROTEIN EARLY STARVATION 1, CHLOROPLASTIC"/>
    <property type="match status" value="1"/>
</dbReference>
<comment type="similarity">
    <text evidence="5">Belongs to the ESV1 family.</text>
</comment>
<dbReference type="PANTHER" id="PTHR34113">
    <property type="entry name" value="INACTIVE PURPLE ACID PHOSPHATASE-LIKE PROTEIN"/>
    <property type="match status" value="1"/>
</dbReference>
<feature type="region of interest" description="Disordered" evidence="6">
    <location>
        <begin position="93"/>
        <end position="133"/>
    </location>
</feature>
<feature type="compositionally biased region" description="Polar residues" evidence="6">
    <location>
        <begin position="110"/>
        <end position="120"/>
    </location>
</feature>
<feature type="compositionally biased region" description="Basic and acidic residues" evidence="6">
    <location>
        <begin position="121"/>
        <end position="133"/>
    </location>
</feature>
<evidence type="ECO:0000313" key="8">
    <source>
        <dbReference type="Proteomes" id="UP000829196"/>
    </source>
</evidence>
<protein>
    <submittedName>
        <fullName evidence="7">Uncharacterized protein</fullName>
    </submittedName>
</protein>
<evidence type="ECO:0000256" key="5">
    <source>
        <dbReference type="ARBA" id="ARBA00038237"/>
    </source>
</evidence>
<gene>
    <name evidence="7" type="ORF">KFK09_007795</name>
</gene>
<dbReference type="Proteomes" id="UP000829196">
    <property type="component" value="Unassembled WGS sequence"/>
</dbReference>
<reference evidence="7" key="1">
    <citation type="journal article" date="2022" name="Front. Genet.">
        <title>Chromosome-Scale Assembly of the Dendrobium nobile Genome Provides Insights Into the Molecular Mechanism of the Biosynthesis of the Medicinal Active Ingredient of Dendrobium.</title>
        <authorList>
            <person name="Xu Q."/>
            <person name="Niu S.-C."/>
            <person name="Li K.-L."/>
            <person name="Zheng P.-J."/>
            <person name="Zhang X.-J."/>
            <person name="Jia Y."/>
            <person name="Liu Y."/>
            <person name="Niu Y.-X."/>
            <person name="Yu L.-H."/>
            <person name="Chen D.-F."/>
            <person name="Zhang G.-Q."/>
        </authorList>
    </citation>
    <scope>NUCLEOTIDE SEQUENCE</scope>
    <source>
        <tissue evidence="7">Leaf</tissue>
    </source>
</reference>
<evidence type="ECO:0000256" key="6">
    <source>
        <dbReference type="SAM" id="MobiDB-lite"/>
    </source>
</evidence>
<keyword evidence="2" id="KW-0150">Chloroplast</keyword>
<sequence>MAASSRGFTPQPLGFRIRRVRAFPPLQGPRTLEFRRRKVQEGILYCCSDSEIRKLTQRKSPADTLEEWRRMEVKNSPRRFRARAIPATPLSFARSKGLSKQKDFYPRCNNPKNNAPQSRDTPPERDTGIGSEKDWGINLLDEHVNESGINQDGSTWYQESGEERGDNGYKCRWNKMGGQSHDGSSEWKENWWEKSDWTGYKELGAEKSGKNADGDSWWETWQELCFLDNDTNMKNKNYVEGLSKQKDFYPRCNNPKNNAPQSRGTPPERDTGIGSEKDWGINLLDEHVNESGINQGGSTWFQESGKNVEIMATSADGTKWAANLMTVLQNGKKMYGLTSIIQS</sequence>
<keyword evidence="4" id="KW-0809">Transit peptide</keyword>
<evidence type="ECO:0000313" key="7">
    <source>
        <dbReference type="EMBL" id="KAI0520323.1"/>
    </source>
</evidence>
<feature type="compositionally biased region" description="Polar residues" evidence="6">
    <location>
        <begin position="254"/>
        <end position="264"/>
    </location>
</feature>
<evidence type="ECO:0000256" key="2">
    <source>
        <dbReference type="ARBA" id="ARBA00022528"/>
    </source>
</evidence>
<keyword evidence="3" id="KW-0934">Plastid</keyword>
<proteinExistence type="inferred from homology"/>